<comment type="similarity">
    <text evidence="1">Belongs to the short-chain dehydrogenases/reductases (SDR) family.</text>
</comment>
<keyword evidence="4" id="KW-1185">Reference proteome</keyword>
<dbReference type="OrthoDB" id="191139at2759"/>
<dbReference type="STRING" id="41688.A0A2N3N6E2"/>
<comment type="caution">
    <text evidence="3">The sequence shown here is derived from an EMBL/GenBank/DDBJ whole genome shotgun (WGS) entry which is preliminary data.</text>
</comment>
<dbReference type="PRINTS" id="PR00081">
    <property type="entry name" value="GDHRDH"/>
</dbReference>
<dbReference type="VEuPathDB" id="FungiDB:jhhlp_006621"/>
<dbReference type="Proteomes" id="UP000233524">
    <property type="component" value="Unassembled WGS sequence"/>
</dbReference>
<accession>A0A2N3N6E2</accession>
<dbReference type="EMBL" id="NLAX01000701">
    <property type="protein sequence ID" value="PKS08009.1"/>
    <property type="molecule type" value="Genomic_DNA"/>
</dbReference>
<dbReference type="SUPFAM" id="SSF51735">
    <property type="entry name" value="NAD(P)-binding Rossmann-fold domains"/>
    <property type="match status" value="1"/>
</dbReference>
<dbReference type="PANTHER" id="PTHR24320">
    <property type="entry name" value="RETINOL DEHYDROGENASE"/>
    <property type="match status" value="1"/>
</dbReference>
<dbReference type="GO" id="GO:0016491">
    <property type="term" value="F:oxidoreductase activity"/>
    <property type="evidence" value="ECO:0007669"/>
    <property type="project" value="UniProtKB-KW"/>
</dbReference>
<dbReference type="Gene3D" id="3.40.50.720">
    <property type="entry name" value="NAD(P)-binding Rossmann-like Domain"/>
    <property type="match status" value="1"/>
</dbReference>
<name>A0A2N3N6E2_9PEZI</name>
<dbReference type="InterPro" id="IPR002347">
    <property type="entry name" value="SDR_fam"/>
</dbReference>
<dbReference type="PANTHER" id="PTHR24320:SF283">
    <property type="entry name" value="RETINOL DEHYDROGENASE 11"/>
    <property type="match status" value="1"/>
</dbReference>
<dbReference type="InterPro" id="IPR036291">
    <property type="entry name" value="NAD(P)-bd_dom_sf"/>
</dbReference>
<gene>
    <name evidence="3" type="ORF">jhhlp_006621</name>
</gene>
<reference evidence="3 4" key="1">
    <citation type="journal article" date="2017" name="G3 (Bethesda)">
        <title>First Draft Genome Sequence of the Pathogenic Fungus Lomentospora prolificans (Formerly Scedosporium prolificans).</title>
        <authorList>
            <person name="Luo R."/>
            <person name="Zimin A."/>
            <person name="Workman R."/>
            <person name="Fan Y."/>
            <person name="Pertea G."/>
            <person name="Grossman N."/>
            <person name="Wear M.P."/>
            <person name="Jia B."/>
            <person name="Miller H."/>
            <person name="Casadevall A."/>
            <person name="Timp W."/>
            <person name="Zhang S.X."/>
            <person name="Salzberg S.L."/>
        </authorList>
    </citation>
    <scope>NUCLEOTIDE SEQUENCE [LARGE SCALE GENOMIC DNA]</scope>
    <source>
        <strain evidence="3 4">JHH-5317</strain>
    </source>
</reference>
<proteinExistence type="inferred from homology"/>
<protein>
    <submittedName>
        <fullName evidence="3">Uncharacterized protein</fullName>
    </submittedName>
</protein>
<sequence>MPATTYPEFSIDTEGLEVTKAFADQVRGKTVIVTGVNRAGIGFTTAHALASQGPAHLIAAGRNLSKLQESIDAIKAEFPNVDYRALKVDLSSQASVRSAAAEVLSWDDIPAINILINSAGIMCVPERTLSEDGIELHFATNHIGHWLLTCLLMPKLIKASQDSPKGATRIVNVTSASSWVSTMRWSDINFEKPNKELPQVEQPPYDFMKMWGYTDVEDKAYIPLDGYNRSKVANVLNSIGTTNRLYESHGILSLAVHPGIILTELARDFPKETMDAVGNLSGEDWFHYKTQGAGSSTTLVAALDPKLGPGETRNGKENYGVFLADCQISDACLPLSVSSDEADKLWKLSEDLVKEQFAW</sequence>
<dbReference type="InParanoid" id="A0A2N3N6E2"/>
<keyword evidence="2" id="KW-0560">Oxidoreductase</keyword>
<evidence type="ECO:0000313" key="3">
    <source>
        <dbReference type="EMBL" id="PKS08009.1"/>
    </source>
</evidence>
<dbReference type="AlphaFoldDB" id="A0A2N3N6E2"/>
<evidence type="ECO:0000313" key="4">
    <source>
        <dbReference type="Proteomes" id="UP000233524"/>
    </source>
</evidence>
<dbReference type="Pfam" id="PF00106">
    <property type="entry name" value="adh_short"/>
    <property type="match status" value="1"/>
</dbReference>
<organism evidence="3 4">
    <name type="scientific">Lomentospora prolificans</name>
    <dbReference type="NCBI Taxonomy" id="41688"/>
    <lineage>
        <taxon>Eukaryota</taxon>
        <taxon>Fungi</taxon>
        <taxon>Dikarya</taxon>
        <taxon>Ascomycota</taxon>
        <taxon>Pezizomycotina</taxon>
        <taxon>Sordariomycetes</taxon>
        <taxon>Hypocreomycetidae</taxon>
        <taxon>Microascales</taxon>
        <taxon>Microascaceae</taxon>
        <taxon>Lomentospora</taxon>
    </lineage>
</organism>
<evidence type="ECO:0000256" key="2">
    <source>
        <dbReference type="ARBA" id="ARBA00023002"/>
    </source>
</evidence>
<evidence type="ECO:0000256" key="1">
    <source>
        <dbReference type="ARBA" id="ARBA00006484"/>
    </source>
</evidence>